<dbReference type="PROSITE" id="PS00028">
    <property type="entry name" value="ZINC_FINGER_C2H2_1"/>
    <property type="match status" value="2"/>
</dbReference>
<dbReference type="InterPro" id="IPR001138">
    <property type="entry name" value="Zn2Cys6_DnaBD"/>
</dbReference>
<keyword evidence="5" id="KW-0804">Transcription</keyword>
<comment type="caution">
    <text evidence="11">The sequence shown here is derived from an EMBL/GenBank/DDBJ whole genome shotgun (WGS) entry which is preliminary data.</text>
</comment>
<evidence type="ECO:0000256" key="6">
    <source>
        <dbReference type="ARBA" id="ARBA00023242"/>
    </source>
</evidence>
<keyword evidence="1" id="KW-0479">Metal-binding</keyword>
<dbReference type="Proteomes" id="UP000614334">
    <property type="component" value="Unassembled WGS sequence"/>
</dbReference>
<keyword evidence="4" id="KW-0805">Transcription regulation</keyword>
<dbReference type="AlphaFoldDB" id="A0A8H7M5P9"/>
<feature type="domain" description="C2H2-type" evidence="10">
    <location>
        <begin position="247"/>
        <end position="274"/>
    </location>
</feature>
<feature type="compositionally biased region" description="Polar residues" evidence="8">
    <location>
        <begin position="728"/>
        <end position="738"/>
    </location>
</feature>
<feature type="compositionally biased region" description="Acidic residues" evidence="8">
    <location>
        <begin position="836"/>
        <end position="845"/>
    </location>
</feature>
<feature type="region of interest" description="Disordered" evidence="8">
    <location>
        <begin position="577"/>
        <end position="617"/>
    </location>
</feature>
<keyword evidence="2 7" id="KW-0863">Zinc-finger</keyword>
<dbReference type="SMART" id="SM00066">
    <property type="entry name" value="GAL4"/>
    <property type="match status" value="1"/>
</dbReference>
<evidence type="ECO:0000259" key="10">
    <source>
        <dbReference type="PROSITE" id="PS50157"/>
    </source>
</evidence>
<dbReference type="PROSITE" id="PS50157">
    <property type="entry name" value="ZINC_FINGER_C2H2_2"/>
    <property type="match status" value="2"/>
</dbReference>
<feature type="region of interest" description="Disordered" evidence="8">
    <location>
        <begin position="723"/>
        <end position="749"/>
    </location>
</feature>
<evidence type="ECO:0000256" key="5">
    <source>
        <dbReference type="ARBA" id="ARBA00023163"/>
    </source>
</evidence>
<dbReference type="FunFam" id="3.30.160.60:FF:002343">
    <property type="entry name" value="Zinc finger protein 33A"/>
    <property type="match status" value="1"/>
</dbReference>
<dbReference type="SUPFAM" id="SSF57667">
    <property type="entry name" value="beta-beta-alpha zinc fingers"/>
    <property type="match status" value="1"/>
</dbReference>
<evidence type="ECO:0000259" key="9">
    <source>
        <dbReference type="PROSITE" id="PS50048"/>
    </source>
</evidence>
<dbReference type="EMBL" id="JACYCF010000013">
    <property type="protein sequence ID" value="KAF8753524.1"/>
    <property type="molecule type" value="Genomic_DNA"/>
</dbReference>
<evidence type="ECO:0000256" key="7">
    <source>
        <dbReference type="PROSITE-ProRule" id="PRU00042"/>
    </source>
</evidence>
<keyword evidence="3" id="KW-0862">Zinc</keyword>
<feature type="region of interest" description="Disordered" evidence="8">
    <location>
        <begin position="344"/>
        <end position="378"/>
    </location>
</feature>
<reference evidence="11" key="1">
    <citation type="submission" date="2020-09" db="EMBL/GenBank/DDBJ databases">
        <title>Comparative genome analyses of four rice-infecting Rhizoctonia solani isolates reveal extensive enrichment of homogalacturonan modification genes.</title>
        <authorList>
            <person name="Lee D.-Y."/>
            <person name="Jeon J."/>
            <person name="Kim K.-T."/>
            <person name="Cheong K."/>
            <person name="Song H."/>
            <person name="Choi G."/>
            <person name="Ko J."/>
            <person name="Opiyo S.O."/>
            <person name="Zuo S."/>
            <person name="Madhav S."/>
            <person name="Lee Y.-H."/>
            <person name="Wang G.-L."/>
        </authorList>
    </citation>
    <scope>NUCLEOTIDE SEQUENCE</scope>
    <source>
        <strain evidence="11">AG1-IA B2</strain>
    </source>
</reference>
<dbReference type="InterPro" id="IPR036864">
    <property type="entry name" value="Zn2-C6_fun-type_DNA-bd_sf"/>
</dbReference>
<name>A0A8H7M5P9_9AGAM</name>
<protein>
    <submittedName>
        <fullName evidence="11">Uncharacterized protein</fullName>
    </submittedName>
</protein>
<dbReference type="CDD" id="cd00067">
    <property type="entry name" value="GAL4"/>
    <property type="match status" value="1"/>
</dbReference>
<organism evidence="11 12">
    <name type="scientific">Rhizoctonia solani</name>
    <dbReference type="NCBI Taxonomy" id="456999"/>
    <lineage>
        <taxon>Eukaryota</taxon>
        <taxon>Fungi</taxon>
        <taxon>Dikarya</taxon>
        <taxon>Basidiomycota</taxon>
        <taxon>Agaricomycotina</taxon>
        <taxon>Agaricomycetes</taxon>
        <taxon>Cantharellales</taxon>
        <taxon>Ceratobasidiaceae</taxon>
        <taxon>Rhizoctonia</taxon>
    </lineage>
</organism>
<accession>A0A8H7M5P9</accession>
<evidence type="ECO:0000313" key="11">
    <source>
        <dbReference type="EMBL" id="KAF8753524.1"/>
    </source>
</evidence>
<feature type="domain" description="C2H2-type" evidence="10">
    <location>
        <begin position="275"/>
        <end position="299"/>
    </location>
</feature>
<evidence type="ECO:0000256" key="4">
    <source>
        <dbReference type="ARBA" id="ARBA00023015"/>
    </source>
</evidence>
<feature type="region of interest" description="Disordered" evidence="8">
    <location>
        <begin position="820"/>
        <end position="891"/>
    </location>
</feature>
<sequence>MSETLIWGRRLAGNRSRTTLADDCNKGRKKSTTHVRSILLYRKNLNAIIEQEVSRAGSLPSHVPSYLTAAAPEARQKPENCVRLTAIWGAKPRIRIHVVNGELLDVAVITRNDGFDSVGENSLSLGLETRDRNQDWVLDLHIRNWAYPNCGLALVGGGSVEAATYWNDVERHGSIVSQCAYMRCGMTINRVVDSVWPFWRSQLIGVTTGCDIWSLQREDEPTGTALSIVSNDHLLLEELSVNMGGDHMCPVCSATFTRPQHVARHMRSHTGDRPYACQTCGDRFARSDLLSRHVNKCHTPGGLANTTSRKQGARNQSAASDDKKRRPCEECTQSSTKCDFGRPSCNNCSSRGSKCNYPKTKRPRRNTNTSPNNVPGTLPEHAISLPQEPMINSFGHYQEDMPPFNFHYPPPDNPIAMPPIFDNTVPMPNPASNTFMGSPEAPSLSFSAATSESADSSPWNGMDLMGLNNVPSNFDGGVFHDPNAPSYTSSHKFQTSMGSPFSYNIDSQHEPSQIPLTTLHQRPASASYQRHSIQHHQRHRSSPSLDGSHQLLNQALLRAQGQQYPAITPTRLYMHRGSVSASDSGTDYESSGRPGTASEYTDFPSPMSLVGSESGSTTSIGRAIDDIALHDPGASSLLSMGPMMVPGIGMGTGLTPQVESPSRPSMTQRQSTFGDLKAFWNECMDGQNQPNGEGRGHSLAKMTSMPCLKTPRGDATPRAAAVDPLTRIGQQRPQSGAGQTPRVGGPETKGLEQYRSALNALPAPSLQMAPKMKAAAAKQEESDSKTNIKNDPTFPLLLLPVPSKQQSTKLQALAVSDAWAENSKRAKDGDDNAVLTDDDDDDATETDYKQSQQEWHRRMSLPALGRSGVGAARLRQPQPVPASGRQGGVLN</sequence>
<dbReference type="InterPro" id="IPR036236">
    <property type="entry name" value="Znf_C2H2_sf"/>
</dbReference>
<dbReference type="GO" id="GO:0008270">
    <property type="term" value="F:zinc ion binding"/>
    <property type="evidence" value="ECO:0007669"/>
    <property type="project" value="UniProtKB-KW"/>
</dbReference>
<gene>
    <name evidence="11" type="ORF">RHS01_06929</name>
</gene>
<feature type="compositionally biased region" description="Polar residues" evidence="8">
    <location>
        <begin position="344"/>
        <end position="353"/>
    </location>
</feature>
<dbReference type="PANTHER" id="PTHR47660">
    <property type="entry name" value="TRANSCRIPTION FACTOR WITH C2H2 AND ZN(2)-CYS(6) DNA BINDING DOMAIN (EUROFUNG)-RELATED-RELATED"/>
    <property type="match status" value="1"/>
</dbReference>
<feature type="region of interest" description="Disordered" evidence="8">
    <location>
        <begin position="769"/>
        <end position="791"/>
    </location>
</feature>
<evidence type="ECO:0000313" key="12">
    <source>
        <dbReference type="Proteomes" id="UP000614334"/>
    </source>
</evidence>
<feature type="compositionally biased region" description="Polar residues" evidence="8">
    <location>
        <begin position="304"/>
        <end position="319"/>
    </location>
</feature>
<dbReference type="SUPFAM" id="SSF57701">
    <property type="entry name" value="Zn2/Cys6 DNA-binding domain"/>
    <property type="match status" value="1"/>
</dbReference>
<dbReference type="PROSITE" id="PS50048">
    <property type="entry name" value="ZN2_CY6_FUNGAL_2"/>
    <property type="match status" value="1"/>
</dbReference>
<feature type="region of interest" description="Disordered" evidence="8">
    <location>
        <begin position="521"/>
        <end position="547"/>
    </location>
</feature>
<proteinExistence type="predicted"/>
<dbReference type="GO" id="GO:0000981">
    <property type="term" value="F:DNA-binding transcription factor activity, RNA polymerase II-specific"/>
    <property type="evidence" value="ECO:0007669"/>
    <property type="project" value="InterPro"/>
</dbReference>
<evidence type="ECO:0000256" key="1">
    <source>
        <dbReference type="ARBA" id="ARBA00022723"/>
    </source>
</evidence>
<dbReference type="InterPro" id="IPR013087">
    <property type="entry name" value="Znf_C2H2_type"/>
</dbReference>
<evidence type="ECO:0000256" key="2">
    <source>
        <dbReference type="ARBA" id="ARBA00022771"/>
    </source>
</evidence>
<feature type="compositionally biased region" description="Polar residues" evidence="8">
    <location>
        <begin position="579"/>
        <end position="589"/>
    </location>
</feature>
<keyword evidence="6" id="KW-0539">Nucleus</keyword>
<feature type="region of interest" description="Disordered" evidence="8">
    <location>
        <begin position="648"/>
        <end position="669"/>
    </location>
</feature>
<evidence type="ECO:0000256" key="8">
    <source>
        <dbReference type="SAM" id="MobiDB-lite"/>
    </source>
</evidence>
<feature type="compositionally biased region" description="Basic and acidic residues" evidence="8">
    <location>
        <begin position="778"/>
        <end position="788"/>
    </location>
</feature>
<feature type="domain" description="Zn(2)-C6 fungal-type" evidence="9">
    <location>
        <begin position="327"/>
        <end position="357"/>
    </location>
</feature>
<dbReference type="Gene3D" id="4.10.240.10">
    <property type="entry name" value="Zn(2)-C6 fungal-type DNA-binding domain"/>
    <property type="match status" value="1"/>
</dbReference>
<dbReference type="Pfam" id="PF00172">
    <property type="entry name" value="Zn_clus"/>
    <property type="match status" value="1"/>
</dbReference>
<evidence type="ECO:0000256" key="3">
    <source>
        <dbReference type="ARBA" id="ARBA00022833"/>
    </source>
</evidence>
<dbReference type="Gene3D" id="3.30.160.60">
    <property type="entry name" value="Classic Zinc Finger"/>
    <property type="match status" value="2"/>
</dbReference>
<dbReference type="SMART" id="SM00355">
    <property type="entry name" value="ZnF_C2H2"/>
    <property type="match status" value="2"/>
</dbReference>
<feature type="compositionally biased region" description="Basic residues" evidence="8">
    <location>
        <begin position="532"/>
        <end position="541"/>
    </location>
</feature>
<feature type="region of interest" description="Disordered" evidence="8">
    <location>
        <begin position="298"/>
        <end position="326"/>
    </location>
</feature>
<feature type="compositionally biased region" description="Polar residues" evidence="8">
    <location>
        <begin position="654"/>
        <end position="669"/>
    </location>
</feature>
<dbReference type="PANTHER" id="PTHR47660:SF2">
    <property type="entry name" value="TRANSCRIPTION FACTOR WITH C2H2 AND ZN(2)-CYS(6) DNA BINDING DOMAIN (EUROFUNG)"/>
    <property type="match status" value="1"/>
</dbReference>